<evidence type="ECO:0000256" key="5">
    <source>
        <dbReference type="RuleBase" id="RU362057"/>
    </source>
</evidence>
<dbReference type="PROSITE" id="PS00375">
    <property type="entry name" value="UDPGT"/>
    <property type="match status" value="1"/>
</dbReference>
<protein>
    <recommendedName>
        <fullName evidence="5">Glycosyltransferase</fullName>
        <ecNumber evidence="5">2.4.1.-</ecNumber>
    </recommendedName>
</protein>
<dbReference type="GO" id="GO:0080044">
    <property type="term" value="F:quercetin 7-O-glucosyltransferase activity"/>
    <property type="evidence" value="ECO:0007669"/>
    <property type="project" value="TreeGrafter"/>
</dbReference>
<reference evidence="6 7" key="1">
    <citation type="submission" date="2024-01" db="EMBL/GenBank/DDBJ databases">
        <title>The complete chloroplast genome sequence of Lithospermum erythrorhizon: insights into the phylogenetic relationship among Boraginaceae species and the maternal lineages of purple gromwells.</title>
        <authorList>
            <person name="Okada T."/>
            <person name="Watanabe K."/>
        </authorList>
    </citation>
    <scope>NUCLEOTIDE SEQUENCE [LARGE SCALE GENOMIC DNA]</scope>
</reference>
<dbReference type="EC" id="2.4.1.-" evidence="5"/>
<name>A0AAV3PBZ2_LITER</name>
<dbReference type="CDD" id="cd03784">
    <property type="entry name" value="GT1_Gtf-like"/>
    <property type="match status" value="1"/>
</dbReference>
<evidence type="ECO:0000256" key="3">
    <source>
        <dbReference type="ARBA" id="ARBA00022679"/>
    </source>
</evidence>
<gene>
    <name evidence="6" type="ORF">LIER_07705</name>
</gene>
<keyword evidence="7" id="KW-1185">Reference proteome</keyword>
<sequence>MNSKEVAISRTSTNSHVLIFPLQIQSSINSMLKFSEMLCLSGLHVTFLITEYNHERLVRCTNIESRLEGFSGFSFETISDGLPQDNPWSAEQFQEMIVSLQAMAETYLRERLCSSSFITCVVVDTLLYYAADIANEIGIPVMHCPTISPACLWIYFCIPKIIEAGEFRYEGSDLNKLVSSVQGMDDIIRICDLPYLGPGDHTNNENWKAVLLETQCLPRANGLILNSFDDLEPPILNLLRHQCPNLYCIGPIHQHYKTTIVDEAGNMKRPPTTYSNNLWEEDMGCFKWLDQQEPKSVIYVSVGSLSMFKKEDFMELWHGLVSSEVKFLWSIRPGSVEGETFDHLQFLKEEQKGLSCIVGWVPQEQVLAHSSIGGFLTHSGWASTLESIVEGVPMICWAQYVDQQVTSRLVSEVWKIGLDMKGASLDREIVEKMVREVMVTRKEEFQSSAKQLSELAKGAVAKDGSSYGDMKRLVSDIKMLNLQASKHQSKT</sequence>
<comment type="similarity">
    <text evidence="1 4">Belongs to the UDP-glycosyltransferase family.</text>
</comment>
<dbReference type="InterPro" id="IPR035595">
    <property type="entry name" value="UDP_glycos_trans_CS"/>
</dbReference>
<dbReference type="Proteomes" id="UP001454036">
    <property type="component" value="Unassembled WGS sequence"/>
</dbReference>
<dbReference type="InterPro" id="IPR002213">
    <property type="entry name" value="UDP_glucos_trans"/>
</dbReference>
<dbReference type="PANTHER" id="PTHR11926">
    <property type="entry name" value="GLUCOSYL/GLUCURONOSYL TRANSFERASES"/>
    <property type="match status" value="1"/>
</dbReference>
<evidence type="ECO:0000313" key="6">
    <source>
        <dbReference type="EMBL" id="GAA0148191.1"/>
    </source>
</evidence>
<dbReference type="SUPFAM" id="SSF53756">
    <property type="entry name" value="UDP-Glycosyltransferase/glycogen phosphorylase"/>
    <property type="match status" value="1"/>
</dbReference>
<dbReference type="PANTHER" id="PTHR11926:SF1427">
    <property type="entry name" value="GLYCOSYLTRANSFERASE"/>
    <property type="match status" value="1"/>
</dbReference>
<dbReference type="AlphaFoldDB" id="A0AAV3PBZ2"/>
<evidence type="ECO:0000256" key="4">
    <source>
        <dbReference type="RuleBase" id="RU003718"/>
    </source>
</evidence>
<dbReference type="GO" id="GO:0016138">
    <property type="term" value="P:glycoside biosynthetic process"/>
    <property type="evidence" value="ECO:0007669"/>
    <property type="project" value="UniProtKB-ARBA"/>
</dbReference>
<evidence type="ECO:0000256" key="1">
    <source>
        <dbReference type="ARBA" id="ARBA00009995"/>
    </source>
</evidence>
<dbReference type="FunFam" id="3.40.50.2000:FF:000060">
    <property type="entry name" value="Glycosyltransferase"/>
    <property type="match status" value="1"/>
</dbReference>
<keyword evidence="3 4" id="KW-0808">Transferase</keyword>
<dbReference type="GO" id="GO:0080043">
    <property type="term" value="F:quercetin 3-O-glucosyltransferase activity"/>
    <property type="evidence" value="ECO:0007669"/>
    <property type="project" value="TreeGrafter"/>
</dbReference>
<comment type="caution">
    <text evidence="6">The sequence shown here is derived from an EMBL/GenBank/DDBJ whole genome shotgun (WGS) entry which is preliminary data.</text>
</comment>
<organism evidence="6 7">
    <name type="scientific">Lithospermum erythrorhizon</name>
    <name type="common">Purple gromwell</name>
    <name type="synonym">Lithospermum officinale var. erythrorhizon</name>
    <dbReference type="NCBI Taxonomy" id="34254"/>
    <lineage>
        <taxon>Eukaryota</taxon>
        <taxon>Viridiplantae</taxon>
        <taxon>Streptophyta</taxon>
        <taxon>Embryophyta</taxon>
        <taxon>Tracheophyta</taxon>
        <taxon>Spermatophyta</taxon>
        <taxon>Magnoliopsida</taxon>
        <taxon>eudicotyledons</taxon>
        <taxon>Gunneridae</taxon>
        <taxon>Pentapetalae</taxon>
        <taxon>asterids</taxon>
        <taxon>lamiids</taxon>
        <taxon>Boraginales</taxon>
        <taxon>Boraginaceae</taxon>
        <taxon>Boraginoideae</taxon>
        <taxon>Lithospermeae</taxon>
        <taxon>Lithospermum</taxon>
    </lineage>
</organism>
<accession>A0AAV3PBZ2</accession>
<evidence type="ECO:0000256" key="2">
    <source>
        <dbReference type="ARBA" id="ARBA00022676"/>
    </source>
</evidence>
<dbReference type="Gene3D" id="3.40.50.2000">
    <property type="entry name" value="Glycogen Phosphorylase B"/>
    <property type="match status" value="2"/>
</dbReference>
<evidence type="ECO:0000313" key="7">
    <source>
        <dbReference type="Proteomes" id="UP001454036"/>
    </source>
</evidence>
<keyword evidence="2 4" id="KW-0328">Glycosyltransferase</keyword>
<proteinExistence type="inferred from homology"/>
<dbReference type="EMBL" id="BAABME010001199">
    <property type="protein sequence ID" value="GAA0148191.1"/>
    <property type="molecule type" value="Genomic_DNA"/>
</dbReference>
<dbReference type="Pfam" id="PF00201">
    <property type="entry name" value="UDPGT"/>
    <property type="match status" value="1"/>
</dbReference>